<evidence type="ECO:0000256" key="3">
    <source>
        <dbReference type="ARBA" id="ARBA00022694"/>
    </source>
</evidence>
<dbReference type="CDD" id="cd00077">
    <property type="entry name" value="HDc"/>
    <property type="match status" value="1"/>
</dbReference>
<dbReference type="GO" id="GO:0003723">
    <property type="term" value="F:RNA binding"/>
    <property type="evidence" value="ECO:0007669"/>
    <property type="project" value="UniProtKB-KW"/>
</dbReference>
<keyword evidence="3" id="KW-0819">tRNA processing</keyword>
<evidence type="ECO:0000256" key="7">
    <source>
        <dbReference type="ARBA" id="ARBA00022842"/>
    </source>
</evidence>
<evidence type="ECO:0000256" key="9">
    <source>
        <dbReference type="SAM" id="Coils"/>
    </source>
</evidence>
<dbReference type="GO" id="GO:0008033">
    <property type="term" value="P:tRNA processing"/>
    <property type="evidence" value="ECO:0007669"/>
    <property type="project" value="UniProtKB-KW"/>
</dbReference>
<evidence type="ECO:0000256" key="4">
    <source>
        <dbReference type="ARBA" id="ARBA00022695"/>
    </source>
</evidence>
<feature type="coiled-coil region" evidence="9">
    <location>
        <begin position="349"/>
        <end position="399"/>
    </location>
</feature>
<dbReference type="Gene3D" id="3.30.460.10">
    <property type="entry name" value="Beta Polymerase, domain 2"/>
    <property type="match status" value="1"/>
</dbReference>
<feature type="domain" description="tRNA nucleotidyltransferase/poly(A) polymerase RNA and SrmB- binding" evidence="12">
    <location>
        <begin position="182"/>
        <end position="243"/>
    </location>
</feature>
<dbReference type="InterPro" id="IPR003607">
    <property type="entry name" value="HD/PDEase_dom"/>
</dbReference>
<proteinExistence type="predicted"/>
<keyword evidence="9" id="KW-0175">Coiled coil</keyword>
<keyword evidence="2" id="KW-0808">Transferase</keyword>
<keyword evidence="4" id="KW-0548">Nucleotidyltransferase</keyword>
<name>A0A6J7RSQ0_9ZZZZ</name>
<organism evidence="14">
    <name type="scientific">freshwater metagenome</name>
    <dbReference type="NCBI Taxonomy" id="449393"/>
    <lineage>
        <taxon>unclassified sequences</taxon>
        <taxon>metagenomes</taxon>
        <taxon>ecological metagenomes</taxon>
    </lineage>
</organism>
<comment type="cofactor">
    <cofactor evidence="1">
        <name>Mg(2+)</name>
        <dbReference type="ChEBI" id="CHEBI:18420"/>
    </cofactor>
</comment>
<dbReference type="InterPro" id="IPR050124">
    <property type="entry name" value="tRNA_CCA-adding_enzyme"/>
</dbReference>
<dbReference type="Pfam" id="PF12627">
    <property type="entry name" value="PolyA_pol_RNAbd"/>
    <property type="match status" value="1"/>
</dbReference>
<dbReference type="Pfam" id="PF01966">
    <property type="entry name" value="HD"/>
    <property type="match status" value="1"/>
</dbReference>
<evidence type="ECO:0000256" key="5">
    <source>
        <dbReference type="ARBA" id="ARBA00022723"/>
    </source>
</evidence>
<feature type="domain" description="HD" evidence="11">
    <location>
        <begin position="263"/>
        <end position="373"/>
    </location>
</feature>
<dbReference type="PANTHER" id="PTHR47545">
    <property type="entry name" value="MULTIFUNCTIONAL CCA PROTEIN"/>
    <property type="match status" value="1"/>
</dbReference>
<keyword evidence="5" id="KW-0479">Metal-binding</keyword>
<evidence type="ECO:0000256" key="6">
    <source>
        <dbReference type="ARBA" id="ARBA00022741"/>
    </source>
</evidence>
<protein>
    <submittedName>
        <fullName evidence="14">Unannotated protein</fullName>
    </submittedName>
</protein>
<dbReference type="NCBIfam" id="TIGR02692">
    <property type="entry name" value="tRNA_CCA_actino"/>
    <property type="match status" value="1"/>
</dbReference>
<dbReference type="GO" id="GO:0046872">
    <property type="term" value="F:metal ion binding"/>
    <property type="evidence" value="ECO:0007669"/>
    <property type="project" value="UniProtKB-KW"/>
</dbReference>
<keyword evidence="8" id="KW-0694">RNA-binding</keyword>
<accession>A0A6J7RSQ0</accession>
<dbReference type="InterPro" id="IPR043519">
    <property type="entry name" value="NT_sf"/>
</dbReference>
<dbReference type="AlphaFoldDB" id="A0A6J7RSQ0"/>
<dbReference type="SUPFAM" id="SSF81891">
    <property type="entry name" value="Poly A polymerase C-terminal region-like"/>
    <property type="match status" value="1"/>
</dbReference>
<evidence type="ECO:0000313" key="13">
    <source>
        <dbReference type="EMBL" id="CAB4713128.1"/>
    </source>
</evidence>
<dbReference type="EMBL" id="CAFBPQ010000067">
    <property type="protein sequence ID" value="CAB5031901.1"/>
    <property type="molecule type" value="Genomic_DNA"/>
</dbReference>
<dbReference type="EMBL" id="CAEZYK010000003">
    <property type="protein sequence ID" value="CAB4713128.1"/>
    <property type="molecule type" value="Genomic_DNA"/>
</dbReference>
<dbReference type="GO" id="GO:0000166">
    <property type="term" value="F:nucleotide binding"/>
    <property type="evidence" value="ECO:0007669"/>
    <property type="project" value="UniProtKB-KW"/>
</dbReference>
<evidence type="ECO:0000259" key="11">
    <source>
        <dbReference type="Pfam" id="PF01966"/>
    </source>
</evidence>
<dbReference type="SUPFAM" id="SSF81301">
    <property type="entry name" value="Nucleotidyltransferase"/>
    <property type="match status" value="1"/>
</dbReference>
<dbReference type="InterPro" id="IPR032828">
    <property type="entry name" value="PolyA_RNA-bd"/>
</dbReference>
<evidence type="ECO:0000259" key="10">
    <source>
        <dbReference type="Pfam" id="PF01743"/>
    </source>
</evidence>
<keyword evidence="7" id="KW-0460">Magnesium</keyword>
<evidence type="ECO:0000313" key="14">
    <source>
        <dbReference type="EMBL" id="CAB5031901.1"/>
    </source>
</evidence>
<dbReference type="CDD" id="cd05398">
    <property type="entry name" value="NT_ClassII-CCAase"/>
    <property type="match status" value="1"/>
</dbReference>
<feature type="domain" description="Poly A polymerase head" evidence="10">
    <location>
        <begin position="31"/>
        <end position="155"/>
    </location>
</feature>
<dbReference type="InterPro" id="IPR006674">
    <property type="entry name" value="HD_domain"/>
</dbReference>
<dbReference type="GO" id="GO:0016779">
    <property type="term" value="F:nucleotidyltransferase activity"/>
    <property type="evidence" value="ECO:0007669"/>
    <property type="project" value="UniProtKB-KW"/>
</dbReference>
<gene>
    <name evidence="13" type="ORF">UFOPK2683_00114</name>
    <name evidence="14" type="ORF">UFOPK4121_01467</name>
</gene>
<evidence type="ECO:0000259" key="12">
    <source>
        <dbReference type="Pfam" id="PF12627"/>
    </source>
</evidence>
<evidence type="ECO:0000256" key="2">
    <source>
        <dbReference type="ARBA" id="ARBA00022679"/>
    </source>
</evidence>
<dbReference type="Pfam" id="PF01743">
    <property type="entry name" value="PolyA_pol"/>
    <property type="match status" value="1"/>
</dbReference>
<keyword evidence="6" id="KW-0547">Nucleotide-binding</keyword>
<dbReference type="InterPro" id="IPR014065">
    <property type="entry name" value="tRNA_adenylyltransferase"/>
</dbReference>
<dbReference type="InterPro" id="IPR006675">
    <property type="entry name" value="HDIG_dom"/>
</dbReference>
<dbReference type="InterPro" id="IPR002646">
    <property type="entry name" value="PolA_pol_head_dom"/>
</dbReference>
<sequence>MIVPDRLLPYLAVDSPAHTLARRLEAAGHECFLVGGTVRDALLDRTNSDLDLTTSARPDVIADTVKGWADSVWLPGQRFGTVSCEKNGARIEITTYRGDIYRPESRKPEVTFADTIEEDLVRRDFTVNAMALAILEPRLVDPCDGVDDLVNRRLRTPRSPEESFADDPLRMLRAARFVASLGFEPDGDLVAAMRAMHHRLEIVSAERVRDELERLLVVEDPSLGLWLLCETGLSDEFLPELNAMRLEQDPIHHHKDVLAHTIAVVNNVKSRDRLVRLAALFHDVGKPKTRSFDDGGVSFHHHEVVGARMTQARMRALKFSNDDVDDVTKLVYLHLRIHTYAMGWTDKAVRRYARDAGELLDRLNELQRADCTTRNERKAAALAQRMDELEARISELREREELDAIRPALDGDQVMKFLGLAPGPEVGVALDFLLEVRLDDGPISEAEAYERLKVWAQARDS</sequence>
<dbReference type="Gene3D" id="1.10.3090.10">
    <property type="entry name" value="cca-adding enzyme, domain 2"/>
    <property type="match status" value="1"/>
</dbReference>
<evidence type="ECO:0000256" key="8">
    <source>
        <dbReference type="ARBA" id="ARBA00022884"/>
    </source>
</evidence>
<dbReference type="NCBIfam" id="TIGR00277">
    <property type="entry name" value="HDIG"/>
    <property type="match status" value="1"/>
</dbReference>
<reference evidence="14" key="1">
    <citation type="submission" date="2020-05" db="EMBL/GenBank/DDBJ databases">
        <authorList>
            <person name="Chiriac C."/>
            <person name="Salcher M."/>
            <person name="Ghai R."/>
            <person name="Kavagutti S V."/>
        </authorList>
    </citation>
    <scope>NUCLEOTIDE SEQUENCE</scope>
</reference>
<evidence type="ECO:0000256" key="1">
    <source>
        <dbReference type="ARBA" id="ARBA00001946"/>
    </source>
</evidence>